<dbReference type="CDD" id="cd01994">
    <property type="entry name" value="AANH_PF0828-like"/>
    <property type="match status" value="1"/>
</dbReference>
<dbReference type="InParanoid" id="A0A1Z5JAT7"/>
<dbReference type="InterPro" id="IPR003425">
    <property type="entry name" value="CCB3/YggT"/>
</dbReference>
<dbReference type="Pfam" id="PF02325">
    <property type="entry name" value="CCB3_YggT"/>
    <property type="match status" value="1"/>
</dbReference>
<comment type="catalytic activity">
    <reaction evidence="9">
        <text>diphthine-[translation elongation factor 2] + NH4(+) + ATP = diphthamide-[translation elongation factor 2] + AMP + diphosphate + H(+)</text>
        <dbReference type="Rhea" id="RHEA:19753"/>
        <dbReference type="Rhea" id="RHEA-COMP:10172"/>
        <dbReference type="Rhea" id="RHEA-COMP:10174"/>
        <dbReference type="ChEBI" id="CHEBI:15378"/>
        <dbReference type="ChEBI" id="CHEBI:16692"/>
        <dbReference type="ChEBI" id="CHEBI:28938"/>
        <dbReference type="ChEBI" id="CHEBI:30616"/>
        <dbReference type="ChEBI" id="CHEBI:33019"/>
        <dbReference type="ChEBI" id="CHEBI:82696"/>
        <dbReference type="ChEBI" id="CHEBI:456215"/>
        <dbReference type="EC" id="6.3.1.14"/>
    </reaction>
</comment>
<evidence type="ECO:0000259" key="11">
    <source>
        <dbReference type="Pfam" id="PF01902"/>
    </source>
</evidence>
<accession>A0A1Z5JAT7</accession>
<feature type="chain" id="PRO_5011989470" description="Diphthine--ammonia ligase" evidence="10">
    <location>
        <begin position="23"/>
        <end position="1022"/>
    </location>
</feature>
<dbReference type="PANTHER" id="PTHR12196">
    <property type="entry name" value="DOMAIN OF UNKNOWN FUNCTION 71 DUF71 -CONTAINING PROTEIN"/>
    <property type="match status" value="1"/>
</dbReference>
<dbReference type="Gene3D" id="3.90.1490.10">
    <property type="entry name" value="putative n-type atp pyrophosphatase, domain 2"/>
    <property type="match status" value="1"/>
</dbReference>
<dbReference type="InterPro" id="IPR002761">
    <property type="entry name" value="Diphthami_syn_dom"/>
</dbReference>
<protein>
    <recommendedName>
        <fullName evidence="3">Diphthine--ammonia ligase</fullName>
        <ecNumber evidence="2">6.3.1.14</ecNumber>
    </recommendedName>
    <alternativeName>
        <fullName evidence="7">Diphthamide synthase</fullName>
    </alternativeName>
    <alternativeName>
        <fullName evidence="8">Diphthamide synthetase</fullName>
    </alternativeName>
</protein>
<proteinExistence type="predicted"/>
<dbReference type="InterPro" id="IPR030662">
    <property type="entry name" value="DPH6/MJ0570"/>
</dbReference>
<evidence type="ECO:0000313" key="13">
    <source>
        <dbReference type="Proteomes" id="UP000198406"/>
    </source>
</evidence>
<dbReference type="Pfam" id="PF01042">
    <property type="entry name" value="Ribonuc_L-PSP"/>
    <property type="match status" value="2"/>
</dbReference>
<dbReference type="NCBIfam" id="TIGR00290">
    <property type="entry name" value="MJ0570_dom"/>
    <property type="match status" value="1"/>
</dbReference>
<dbReference type="Proteomes" id="UP000198406">
    <property type="component" value="Unassembled WGS sequence"/>
</dbReference>
<dbReference type="EMBL" id="BDSP01000036">
    <property type="protein sequence ID" value="GAX11123.1"/>
    <property type="molecule type" value="Genomic_DNA"/>
</dbReference>
<dbReference type="PANTHER" id="PTHR12196:SF2">
    <property type="entry name" value="DIPHTHINE--AMMONIA LIGASE"/>
    <property type="match status" value="1"/>
</dbReference>
<evidence type="ECO:0000313" key="12">
    <source>
        <dbReference type="EMBL" id="GAX11123.1"/>
    </source>
</evidence>
<gene>
    <name evidence="12" type="ORF">FisN_9Hh214</name>
</gene>
<dbReference type="InterPro" id="IPR006175">
    <property type="entry name" value="YjgF/YER057c/UK114"/>
</dbReference>
<keyword evidence="13" id="KW-1185">Reference proteome</keyword>
<evidence type="ECO:0000256" key="6">
    <source>
        <dbReference type="ARBA" id="ARBA00022840"/>
    </source>
</evidence>
<evidence type="ECO:0000256" key="5">
    <source>
        <dbReference type="ARBA" id="ARBA00022741"/>
    </source>
</evidence>
<dbReference type="SUPFAM" id="SSF52402">
    <property type="entry name" value="Adenine nucleotide alpha hydrolases-like"/>
    <property type="match status" value="1"/>
</dbReference>
<feature type="domain" description="Diphthamide synthase" evidence="11">
    <location>
        <begin position="207"/>
        <end position="439"/>
    </location>
</feature>
<dbReference type="FunFam" id="3.40.50.620:FF:000145">
    <property type="entry name" value="ATP-binding domain containing protein"/>
    <property type="match status" value="1"/>
</dbReference>
<dbReference type="Gene3D" id="3.30.1330.40">
    <property type="entry name" value="RutC-like"/>
    <property type="match status" value="2"/>
</dbReference>
<organism evidence="12 13">
    <name type="scientific">Fistulifera solaris</name>
    <name type="common">Oleaginous diatom</name>
    <dbReference type="NCBI Taxonomy" id="1519565"/>
    <lineage>
        <taxon>Eukaryota</taxon>
        <taxon>Sar</taxon>
        <taxon>Stramenopiles</taxon>
        <taxon>Ochrophyta</taxon>
        <taxon>Bacillariophyta</taxon>
        <taxon>Bacillariophyceae</taxon>
        <taxon>Bacillariophycidae</taxon>
        <taxon>Naviculales</taxon>
        <taxon>Naviculaceae</taxon>
        <taxon>Fistulifera</taxon>
    </lineage>
</organism>
<evidence type="ECO:0000256" key="9">
    <source>
        <dbReference type="ARBA" id="ARBA00048108"/>
    </source>
</evidence>
<evidence type="ECO:0000256" key="1">
    <source>
        <dbReference type="ARBA" id="ARBA00005156"/>
    </source>
</evidence>
<keyword evidence="10" id="KW-0732">Signal</keyword>
<dbReference type="SUPFAM" id="SSF55298">
    <property type="entry name" value="YjgF-like"/>
    <property type="match status" value="2"/>
</dbReference>
<dbReference type="EC" id="6.3.1.14" evidence="2"/>
<dbReference type="GO" id="GO:0016020">
    <property type="term" value="C:membrane"/>
    <property type="evidence" value="ECO:0007669"/>
    <property type="project" value="InterPro"/>
</dbReference>
<evidence type="ECO:0000256" key="4">
    <source>
        <dbReference type="ARBA" id="ARBA00022598"/>
    </source>
</evidence>
<evidence type="ECO:0000256" key="3">
    <source>
        <dbReference type="ARBA" id="ARBA00018426"/>
    </source>
</evidence>
<dbReference type="Gene3D" id="3.40.50.620">
    <property type="entry name" value="HUPs"/>
    <property type="match status" value="1"/>
</dbReference>
<dbReference type="GO" id="GO:0017178">
    <property type="term" value="F:diphthine-ammonia ligase activity"/>
    <property type="evidence" value="ECO:0007669"/>
    <property type="project" value="UniProtKB-EC"/>
</dbReference>
<dbReference type="Pfam" id="PF01902">
    <property type="entry name" value="Diphthami_syn_2"/>
    <property type="match status" value="1"/>
</dbReference>
<keyword evidence="4 12" id="KW-0436">Ligase</keyword>
<dbReference type="InterPro" id="IPR035959">
    <property type="entry name" value="RutC-like_sf"/>
</dbReference>
<dbReference type="OrthoDB" id="686384at2759"/>
<sequence>MKFVTAQTVLSCCCLLAMTVQASVFLPHTSTSTTFRGSRSFVDTRTDLRCLLRKNRASAVTAMAIPGNGIAEQVFVGGFSNFLSIYNLIITARILLSWFPQAQGVAALQPVYAITDPFLNLFRGVVPPIFGLDFSPILAFFLLNVVTNATAAVGSTLPHEKLVELRRLQQHRNTPVAAIFSRSLERLPFNTTLGVNINEDTQISNMDFVALVSGGKDSIYSILEACRLGHHLVACVHLGRPLAVEEESYMYQTAASEALQVLVEECLQVPLILYPRQGRSIHTSLTYSQEDASDEVEDLYHALQLAVERFPTVSAVCSGAILSTYQRVRIEHIVCGRLGLQSLSFLWRIADQKELLLRMIQDDQIHAVLVRVAAPPGLVPHRHLNKTLQELQPLLWKLHQQYQMHVCGEGGEYESLVLDCPLYHKKLVLDDVEIRAAEDGTGELLIRACHAEEKKGGRSFVYTPPNVTPNPTHHPVNSLHRSTAPLQLGFLPHVCISNGGLWHVSEIMSPSPGVLDAALQQVEEFEANQAVFEMLEIFSLLKRVLHKHGCTAQDVVMVHLYLSRMSHFVLINQHYQDFFGTMLPPSRSCVAVGVLPGGRRVSMDCVVQHASGAYLRTDPSRLDDAANLDRAVVAALTNKTSKLRDVLHVQSRSHWAPVCVGPYSQVNTIRSVLHFVAGQIGLVPATMTLVSESWSLQLKQAWKNLARVLDALDATSLDHLISGLVYCSSKAIQLSDPETLIQLESICMEQLQSNGGVLTGTIDSINNNHQEVDSYDGYEDEETMREMTNTSSLIVDDRRGAKFLPLLVVSVPELPVGALAEVEVMALARDYAITIDMENFSFRRYFTPNDCTVAKAYPDFGWETGYSFVPEKSTQSDPRLEVKMICRTADMGAISSAIVTASLIDDEVLAINATNLFGQMLEMLNRKSERELSFDVELMMNIRVYYSTKHMDSTMVRSAFSFAMGSLLKNPPAVAFIPVDDIQLLDCTTGGPKAGARSIVAMQANSVDTVKMETSRWLRIGR</sequence>
<evidence type="ECO:0000256" key="10">
    <source>
        <dbReference type="SAM" id="SignalP"/>
    </source>
</evidence>
<comment type="caution">
    <text evidence="12">The sequence shown here is derived from an EMBL/GenBank/DDBJ whole genome shotgun (WGS) entry which is preliminary data.</text>
</comment>
<keyword evidence="6" id="KW-0067">ATP-binding</keyword>
<dbReference type="GO" id="GO:0017183">
    <property type="term" value="P:protein histidyl modification to diphthamide"/>
    <property type="evidence" value="ECO:0007669"/>
    <property type="project" value="TreeGrafter"/>
</dbReference>
<name>A0A1Z5JAT7_FISSO</name>
<dbReference type="FunFam" id="3.90.1490.10:FF:000001">
    <property type="entry name" value="Diphthine--ammonia ligase"/>
    <property type="match status" value="1"/>
</dbReference>
<evidence type="ECO:0000256" key="2">
    <source>
        <dbReference type="ARBA" id="ARBA00012089"/>
    </source>
</evidence>
<dbReference type="InterPro" id="IPR014729">
    <property type="entry name" value="Rossmann-like_a/b/a_fold"/>
</dbReference>
<feature type="signal peptide" evidence="10">
    <location>
        <begin position="1"/>
        <end position="22"/>
    </location>
</feature>
<evidence type="ECO:0000256" key="8">
    <source>
        <dbReference type="ARBA" id="ARBA00031552"/>
    </source>
</evidence>
<dbReference type="GO" id="GO:0005524">
    <property type="term" value="F:ATP binding"/>
    <property type="evidence" value="ECO:0007669"/>
    <property type="project" value="UniProtKB-KW"/>
</dbReference>
<keyword evidence="5" id="KW-0547">Nucleotide-binding</keyword>
<dbReference type="AlphaFoldDB" id="A0A1Z5JAT7"/>
<evidence type="ECO:0000256" key="7">
    <source>
        <dbReference type="ARBA" id="ARBA00029814"/>
    </source>
</evidence>
<comment type="pathway">
    <text evidence="1">Protein modification; peptidyl-diphthamide biosynthesis.</text>
</comment>
<reference evidence="12 13" key="1">
    <citation type="journal article" date="2015" name="Plant Cell">
        <title>Oil accumulation by the oleaginous diatom Fistulifera solaris as revealed by the genome and transcriptome.</title>
        <authorList>
            <person name="Tanaka T."/>
            <person name="Maeda Y."/>
            <person name="Veluchamy A."/>
            <person name="Tanaka M."/>
            <person name="Abida H."/>
            <person name="Marechal E."/>
            <person name="Bowler C."/>
            <person name="Muto M."/>
            <person name="Sunaga Y."/>
            <person name="Tanaka M."/>
            <person name="Yoshino T."/>
            <person name="Taniguchi T."/>
            <person name="Fukuda Y."/>
            <person name="Nemoto M."/>
            <person name="Matsumoto M."/>
            <person name="Wong P.S."/>
            <person name="Aburatani S."/>
            <person name="Fujibuchi W."/>
        </authorList>
    </citation>
    <scope>NUCLEOTIDE SEQUENCE [LARGE SCALE GENOMIC DNA]</scope>
    <source>
        <strain evidence="12 13">JPCC DA0580</strain>
    </source>
</reference>